<gene>
    <name evidence="1" type="ORF">HTAM1171_LOCUS12659</name>
</gene>
<dbReference type="AlphaFoldDB" id="A0A7S2IKJ8"/>
<proteinExistence type="predicted"/>
<name>A0A7S2IKJ8_9STRA</name>
<organism evidence="1">
    <name type="scientific">Helicotheca tamesis</name>
    <dbReference type="NCBI Taxonomy" id="374047"/>
    <lineage>
        <taxon>Eukaryota</taxon>
        <taxon>Sar</taxon>
        <taxon>Stramenopiles</taxon>
        <taxon>Ochrophyta</taxon>
        <taxon>Bacillariophyta</taxon>
        <taxon>Mediophyceae</taxon>
        <taxon>Lithodesmiophycidae</taxon>
        <taxon>Lithodesmiales</taxon>
        <taxon>Lithodesmiaceae</taxon>
        <taxon>Helicotheca</taxon>
    </lineage>
</organism>
<reference evidence="1" key="1">
    <citation type="submission" date="2021-01" db="EMBL/GenBank/DDBJ databases">
        <authorList>
            <person name="Corre E."/>
            <person name="Pelletier E."/>
            <person name="Niang G."/>
            <person name="Scheremetjew M."/>
            <person name="Finn R."/>
            <person name="Kale V."/>
            <person name="Holt S."/>
            <person name="Cochrane G."/>
            <person name="Meng A."/>
            <person name="Brown T."/>
            <person name="Cohen L."/>
        </authorList>
    </citation>
    <scope>NUCLEOTIDE SEQUENCE</scope>
    <source>
        <strain evidence="1">CCMP826</strain>
    </source>
</reference>
<protein>
    <submittedName>
        <fullName evidence="1">Uncharacterized protein</fullName>
    </submittedName>
</protein>
<sequence>MKLSSLEMVRVTGDILGGVLTMKENNADDKSVQEYRCQMVQEFLNCVLSCPLPAVARRAVAQFLGICDSEQMGVVHDEEKEDVSAKAIQDIPQSAELGTDILAISAACESHLAKARNSSLIAQKLASSSSLHTSSPPKELSHDLNLASLPVSTSDTSSLREALEAVMAERDEAHAKLISANVLHAHEMEQRRRKIEHLTRKLEMAERLAEGGSSASFFLGQDEIEKAKLQRYEQELENSVDTELMAVCRQLASEISARTSAALEIIRLKESQKIEHENGLAERQVLQNELNRYKALLMKEQMKSREARRDALEWKRSFESVVLVREDDEKSKD</sequence>
<evidence type="ECO:0000313" key="1">
    <source>
        <dbReference type="EMBL" id="CAD9520699.1"/>
    </source>
</evidence>
<dbReference type="EMBL" id="HBGV01020291">
    <property type="protein sequence ID" value="CAD9520699.1"/>
    <property type="molecule type" value="Transcribed_RNA"/>
</dbReference>
<accession>A0A7S2IKJ8</accession>